<keyword evidence="2" id="KW-1185">Reference proteome</keyword>
<sequence>CSSRARAHPSAFPAQLDHELRLQHIQLSMFSSSHPSAFPAQLDDLHLQHIQLNIFSSAQLILQHSQLSSTMSSTFSILSSARP</sequence>
<organism evidence="1 2">
    <name type="scientific">Trifolium medium</name>
    <dbReference type="NCBI Taxonomy" id="97028"/>
    <lineage>
        <taxon>Eukaryota</taxon>
        <taxon>Viridiplantae</taxon>
        <taxon>Streptophyta</taxon>
        <taxon>Embryophyta</taxon>
        <taxon>Tracheophyta</taxon>
        <taxon>Spermatophyta</taxon>
        <taxon>Magnoliopsida</taxon>
        <taxon>eudicotyledons</taxon>
        <taxon>Gunneridae</taxon>
        <taxon>Pentapetalae</taxon>
        <taxon>rosids</taxon>
        <taxon>fabids</taxon>
        <taxon>Fabales</taxon>
        <taxon>Fabaceae</taxon>
        <taxon>Papilionoideae</taxon>
        <taxon>50 kb inversion clade</taxon>
        <taxon>NPAAA clade</taxon>
        <taxon>Hologalegina</taxon>
        <taxon>IRL clade</taxon>
        <taxon>Trifolieae</taxon>
        <taxon>Trifolium</taxon>
    </lineage>
</organism>
<accession>A0A392SMW2</accession>
<evidence type="ECO:0000313" key="2">
    <source>
        <dbReference type="Proteomes" id="UP000265520"/>
    </source>
</evidence>
<name>A0A392SMW2_9FABA</name>
<reference evidence="1 2" key="1">
    <citation type="journal article" date="2018" name="Front. Plant Sci.">
        <title>Red Clover (Trifolium pratense) and Zigzag Clover (T. medium) - A Picture of Genomic Similarities and Differences.</title>
        <authorList>
            <person name="Dluhosova J."/>
            <person name="Istvanek J."/>
            <person name="Nedelnik J."/>
            <person name="Repkova J."/>
        </authorList>
    </citation>
    <scope>NUCLEOTIDE SEQUENCE [LARGE SCALE GENOMIC DNA]</scope>
    <source>
        <strain evidence="2">cv. 10/8</strain>
        <tissue evidence="1">Leaf</tissue>
    </source>
</reference>
<evidence type="ECO:0000313" key="1">
    <source>
        <dbReference type="EMBL" id="MCI50019.1"/>
    </source>
</evidence>
<proteinExistence type="predicted"/>
<feature type="non-terminal residue" evidence="1">
    <location>
        <position position="1"/>
    </location>
</feature>
<protein>
    <submittedName>
        <fullName evidence="1">Uncharacterized protein</fullName>
    </submittedName>
</protein>
<dbReference type="Proteomes" id="UP000265520">
    <property type="component" value="Unassembled WGS sequence"/>
</dbReference>
<dbReference type="AlphaFoldDB" id="A0A392SMW2"/>
<dbReference type="EMBL" id="LXQA010410241">
    <property type="protein sequence ID" value="MCI50019.1"/>
    <property type="molecule type" value="Genomic_DNA"/>
</dbReference>
<comment type="caution">
    <text evidence="1">The sequence shown here is derived from an EMBL/GenBank/DDBJ whole genome shotgun (WGS) entry which is preliminary data.</text>
</comment>